<dbReference type="SUPFAM" id="SSF81296">
    <property type="entry name" value="E set domains"/>
    <property type="match status" value="2"/>
</dbReference>
<dbReference type="Proteomes" id="UP000887568">
    <property type="component" value="Unplaced"/>
</dbReference>
<dbReference type="PANTHER" id="PTHR11188:SF176">
    <property type="entry name" value="ARRESTIN DOMAIN-CONTAINING PROTEIN 1"/>
    <property type="match status" value="1"/>
</dbReference>
<feature type="domain" description="Arrestin C-terminal-like" evidence="3">
    <location>
        <begin position="178"/>
        <end position="309"/>
    </location>
</feature>
<comment type="similarity">
    <text evidence="1">Belongs to the arrestin family.</text>
</comment>
<dbReference type="GO" id="GO:0005737">
    <property type="term" value="C:cytoplasm"/>
    <property type="evidence" value="ECO:0007669"/>
    <property type="project" value="TreeGrafter"/>
</dbReference>
<dbReference type="PANTHER" id="PTHR11188">
    <property type="entry name" value="ARRESTIN DOMAIN CONTAINING PROTEIN"/>
    <property type="match status" value="1"/>
</dbReference>
<dbReference type="Pfam" id="PF00339">
    <property type="entry name" value="Arrestin_N"/>
    <property type="match status" value="1"/>
</dbReference>
<dbReference type="GO" id="GO:0015031">
    <property type="term" value="P:protein transport"/>
    <property type="evidence" value="ECO:0007669"/>
    <property type="project" value="TreeGrafter"/>
</dbReference>
<dbReference type="AlphaFoldDB" id="A0A914ATC5"/>
<organism evidence="4 5">
    <name type="scientific">Patiria miniata</name>
    <name type="common">Bat star</name>
    <name type="synonym">Asterina miniata</name>
    <dbReference type="NCBI Taxonomy" id="46514"/>
    <lineage>
        <taxon>Eukaryota</taxon>
        <taxon>Metazoa</taxon>
        <taxon>Echinodermata</taxon>
        <taxon>Eleutherozoa</taxon>
        <taxon>Asterozoa</taxon>
        <taxon>Asteroidea</taxon>
        <taxon>Valvatacea</taxon>
        <taxon>Valvatida</taxon>
        <taxon>Asterinidae</taxon>
        <taxon>Patiria</taxon>
    </lineage>
</organism>
<dbReference type="InterPro" id="IPR050357">
    <property type="entry name" value="Arrestin_domain-protein"/>
</dbReference>
<dbReference type="InterPro" id="IPR011022">
    <property type="entry name" value="Arrestin_C-like"/>
</dbReference>
<dbReference type="InterPro" id="IPR014756">
    <property type="entry name" value="Ig_E-set"/>
</dbReference>
<dbReference type="EnsemblMetazoa" id="XM_038211094.1">
    <property type="protein sequence ID" value="XP_038067022.1"/>
    <property type="gene ID" value="LOC119737030"/>
</dbReference>
<evidence type="ECO:0000313" key="5">
    <source>
        <dbReference type="Proteomes" id="UP000887568"/>
    </source>
</evidence>
<proteinExistence type="inferred from homology"/>
<dbReference type="Gene3D" id="2.60.40.640">
    <property type="match status" value="2"/>
</dbReference>
<dbReference type="OrthoDB" id="2333384at2759"/>
<keyword evidence="5" id="KW-1185">Reference proteome</keyword>
<dbReference type="InterPro" id="IPR014752">
    <property type="entry name" value="Arrestin-like_C"/>
</dbReference>
<name>A0A914ATC5_PATMI</name>
<sequence>MGKLRVFEVIFDGDDIGVFQSGEVIRGFIKIVLDEAKNDVRGIQIKFVGEAYTHWSEGSGKDSTSYSGREVYFKEKVICWGKGKHHVGASSLSLESGEHHFPFSFQIPNVPLPFPFESPMGWIRYKVVCKIDRPWKFDHHTERLFTVIGIPMDLNQMPHARYPSRAESSKTICCLCCGQGPITTIASTDKGAYVPGQSIFVSGTVHNNSSRSIVDLAVKLIQIVTYFSSGRSHTTRRTTLVKDKGPGCGAWEVATMDWKPLVIPSIPPSGPQGCNIIKIEYQIQFVGGISSTNWDAEVIVPVTIGTIPLHPTSYTDPSAVVIDQPSSIANVSIVPASPLPSYQVACGGLREIPSKSGHDYTFGKLMYAPQYPTYNLPAQPPSWNPTQPPQAPGSRQAILQLTGH</sequence>
<accession>A0A914ATC5</accession>
<reference evidence="4" key="1">
    <citation type="submission" date="2022-11" db="UniProtKB">
        <authorList>
            <consortium name="EnsemblMetazoa"/>
        </authorList>
    </citation>
    <scope>IDENTIFICATION</scope>
</reference>
<dbReference type="SMART" id="SM01017">
    <property type="entry name" value="Arrestin_C"/>
    <property type="match status" value="1"/>
</dbReference>
<protein>
    <recommendedName>
        <fullName evidence="3">Arrestin C-terminal-like domain-containing protein</fullName>
    </recommendedName>
</protein>
<evidence type="ECO:0000259" key="3">
    <source>
        <dbReference type="SMART" id="SM01017"/>
    </source>
</evidence>
<dbReference type="InterPro" id="IPR011021">
    <property type="entry name" value="Arrestin-like_N"/>
</dbReference>
<evidence type="ECO:0000313" key="4">
    <source>
        <dbReference type="EnsemblMetazoa" id="XP_038067022.1"/>
    </source>
</evidence>
<dbReference type="Pfam" id="PF02752">
    <property type="entry name" value="Arrestin_C"/>
    <property type="match status" value="1"/>
</dbReference>
<dbReference type="RefSeq" id="XP_038067022.1">
    <property type="nucleotide sequence ID" value="XM_038211094.1"/>
</dbReference>
<evidence type="ECO:0000256" key="2">
    <source>
        <dbReference type="SAM" id="MobiDB-lite"/>
    </source>
</evidence>
<dbReference type="GeneID" id="119737030"/>
<feature type="region of interest" description="Disordered" evidence="2">
    <location>
        <begin position="377"/>
        <end position="396"/>
    </location>
</feature>
<dbReference type="OMA" id="CINAETE"/>
<feature type="compositionally biased region" description="Pro residues" evidence="2">
    <location>
        <begin position="378"/>
        <end position="391"/>
    </location>
</feature>
<evidence type="ECO:0000256" key="1">
    <source>
        <dbReference type="ARBA" id="ARBA00005298"/>
    </source>
</evidence>